<comment type="caution">
    <text evidence="4">The sequence shown here is derived from an EMBL/GenBank/DDBJ whole genome shotgun (WGS) entry which is preliminary data.</text>
</comment>
<dbReference type="GO" id="GO:0043856">
    <property type="term" value="F:anti-sigma factor antagonist activity"/>
    <property type="evidence" value="ECO:0007669"/>
    <property type="project" value="InterPro"/>
</dbReference>
<dbReference type="PANTHER" id="PTHR33495">
    <property type="entry name" value="ANTI-SIGMA FACTOR ANTAGONIST TM_1081-RELATED-RELATED"/>
    <property type="match status" value="1"/>
</dbReference>
<evidence type="ECO:0000256" key="1">
    <source>
        <dbReference type="ARBA" id="ARBA00009013"/>
    </source>
</evidence>
<dbReference type="AlphaFoldDB" id="A0A7C3DEW9"/>
<dbReference type="CDD" id="cd07043">
    <property type="entry name" value="STAS_anti-anti-sigma_factors"/>
    <property type="match status" value="1"/>
</dbReference>
<feature type="domain" description="STAS" evidence="3">
    <location>
        <begin position="1"/>
        <end position="96"/>
    </location>
</feature>
<evidence type="ECO:0000256" key="2">
    <source>
        <dbReference type="RuleBase" id="RU003749"/>
    </source>
</evidence>
<dbReference type="NCBIfam" id="TIGR00377">
    <property type="entry name" value="ant_ant_sig"/>
    <property type="match status" value="1"/>
</dbReference>
<comment type="similarity">
    <text evidence="1 2">Belongs to the anti-sigma-factor antagonist family.</text>
</comment>
<dbReference type="PROSITE" id="PS50801">
    <property type="entry name" value="STAS"/>
    <property type="match status" value="1"/>
</dbReference>
<dbReference type="Gene3D" id="3.30.750.24">
    <property type="entry name" value="STAS domain"/>
    <property type="match status" value="1"/>
</dbReference>
<sequence>MHIERYDQDGRTIYTLQGRFDAHQVPMLKSSLELGSNTVLDMAGVNFVDSSGLALLVNLYKRAREEGRTLTIRNLQDPVRLILEITGLLGILPIEA</sequence>
<dbReference type="EMBL" id="DSWI01000009">
    <property type="protein sequence ID" value="HFG19650.1"/>
    <property type="molecule type" value="Genomic_DNA"/>
</dbReference>
<evidence type="ECO:0000313" key="4">
    <source>
        <dbReference type="EMBL" id="HFG19650.1"/>
    </source>
</evidence>
<evidence type="ECO:0000259" key="3">
    <source>
        <dbReference type="PROSITE" id="PS50801"/>
    </source>
</evidence>
<reference evidence="4" key="1">
    <citation type="journal article" date="2020" name="mSystems">
        <title>Genome- and Community-Level Interaction Insights into Carbon Utilization and Element Cycling Functions of Hydrothermarchaeota in Hydrothermal Sediment.</title>
        <authorList>
            <person name="Zhou Z."/>
            <person name="Liu Y."/>
            <person name="Xu W."/>
            <person name="Pan J."/>
            <person name="Luo Z.H."/>
            <person name="Li M."/>
        </authorList>
    </citation>
    <scope>NUCLEOTIDE SEQUENCE [LARGE SCALE GENOMIC DNA]</scope>
    <source>
        <strain evidence="4">SpSt-524</strain>
    </source>
</reference>
<dbReference type="SUPFAM" id="SSF52091">
    <property type="entry name" value="SpoIIaa-like"/>
    <property type="match status" value="1"/>
</dbReference>
<name>A0A7C3DEW9_MEIRU</name>
<dbReference type="Pfam" id="PF01740">
    <property type="entry name" value="STAS"/>
    <property type="match status" value="1"/>
</dbReference>
<organism evidence="4">
    <name type="scientific">Meiothermus ruber</name>
    <dbReference type="NCBI Taxonomy" id="277"/>
    <lineage>
        <taxon>Bacteria</taxon>
        <taxon>Thermotogati</taxon>
        <taxon>Deinococcota</taxon>
        <taxon>Deinococci</taxon>
        <taxon>Thermales</taxon>
        <taxon>Thermaceae</taxon>
        <taxon>Meiothermus</taxon>
    </lineage>
</organism>
<gene>
    <name evidence="4" type="ORF">ENS82_02875</name>
</gene>
<protein>
    <recommendedName>
        <fullName evidence="2">Anti-sigma factor antagonist</fullName>
    </recommendedName>
</protein>
<accession>A0A7C3DEW9</accession>
<dbReference type="RefSeq" id="WP_297558556.1">
    <property type="nucleotide sequence ID" value="NZ_JBKBUW010000016.1"/>
</dbReference>
<dbReference type="InterPro" id="IPR036513">
    <property type="entry name" value="STAS_dom_sf"/>
</dbReference>
<dbReference type="InterPro" id="IPR003658">
    <property type="entry name" value="Anti-sigma_ant"/>
</dbReference>
<proteinExistence type="inferred from homology"/>
<dbReference type="InterPro" id="IPR002645">
    <property type="entry name" value="STAS_dom"/>
</dbReference>